<dbReference type="PROSITE" id="PS51635">
    <property type="entry name" value="PNPLA"/>
    <property type="match status" value="1"/>
</dbReference>
<evidence type="ECO:0000256" key="8">
    <source>
        <dbReference type="ARBA" id="ARBA00023136"/>
    </source>
</evidence>
<dbReference type="InterPro" id="IPR016035">
    <property type="entry name" value="Acyl_Trfase/lysoPLipase"/>
</dbReference>
<dbReference type="InterPro" id="IPR050301">
    <property type="entry name" value="NTE"/>
</dbReference>
<gene>
    <name evidence="12" type="ORF">CH360_17765</name>
    <name evidence="13" type="ORF">CH373_14245</name>
</gene>
<dbReference type="Pfam" id="PF24179">
    <property type="entry name" value="NTE_Ploop"/>
    <property type="match status" value="1"/>
</dbReference>
<organism evidence="13 15">
    <name type="scientific">Leptospira perolatii</name>
    <dbReference type="NCBI Taxonomy" id="2023191"/>
    <lineage>
        <taxon>Bacteria</taxon>
        <taxon>Pseudomonadati</taxon>
        <taxon>Spirochaetota</taxon>
        <taxon>Spirochaetia</taxon>
        <taxon>Leptospirales</taxon>
        <taxon>Leptospiraceae</taxon>
        <taxon>Leptospira</taxon>
    </lineage>
</organism>
<evidence type="ECO:0000259" key="10">
    <source>
        <dbReference type="PROSITE" id="PS50042"/>
    </source>
</evidence>
<dbReference type="SMART" id="SM00100">
    <property type="entry name" value="cNMP"/>
    <property type="match status" value="2"/>
</dbReference>
<evidence type="ECO:0000256" key="4">
    <source>
        <dbReference type="ARBA" id="ARBA00022801"/>
    </source>
</evidence>
<dbReference type="RefSeq" id="WP_100715449.1">
    <property type="nucleotide sequence ID" value="NZ_NPDY01000032.1"/>
</dbReference>
<dbReference type="InterPro" id="IPR018490">
    <property type="entry name" value="cNMP-bd_dom_sf"/>
</dbReference>
<dbReference type="InterPro" id="IPR002641">
    <property type="entry name" value="PNPLA_dom"/>
</dbReference>
<evidence type="ECO:0000256" key="3">
    <source>
        <dbReference type="ARBA" id="ARBA00022692"/>
    </source>
</evidence>
<evidence type="ECO:0000313" key="12">
    <source>
        <dbReference type="EMBL" id="PJZ68145.1"/>
    </source>
</evidence>
<keyword evidence="8" id="KW-0472">Membrane</keyword>
<keyword evidence="6" id="KW-1133">Transmembrane helix</keyword>
<dbReference type="PROSITE" id="PS50042">
    <property type="entry name" value="CNMP_BINDING_3"/>
    <property type="match status" value="2"/>
</dbReference>
<feature type="domain" description="Cyclic nucleotide-binding" evidence="10">
    <location>
        <begin position="29"/>
        <end position="131"/>
    </location>
</feature>
<dbReference type="PANTHER" id="PTHR14226:SF76">
    <property type="entry name" value="NTE FAMILY PROTEIN RSSA"/>
    <property type="match status" value="1"/>
</dbReference>
<keyword evidence="5 9" id="KW-0442">Lipid degradation</keyword>
<feature type="domain" description="Cyclic nucleotide-binding" evidence="10">
    <location>
        <begin position="173"/>
        <end position="293"/>
    </location>
</feature>
<keyword evidence="3" id="KW-0812">Transmembrane</keyword>
<dbReference type="InterPro" id="IPR056556">
    <property type="entry name" value="NTE1_P-loop_dom"/>
</dbReference>
<dbReference type="Pfam" id="PF01734">
    <property type="entry name" value="Patatin"/>
    <property type="match status" value="1"/>
</dbReference>
<dbReference type="OrthoDB" id="9770965at2"/>
<feature type="short sequence motif" description="GXGXXG" evidence="9">
    <location>
        <begin position="490"/>
        <end position="495"/>
    </location>
</feature>
<feature type="active site" description="Proton acceptor" evidence="9">
    <location>
        <position position="633"/>
    </location>
</feature>
<dbReference type="EMBL" id="NPDZ01000009">
    <property type="protein sequence ID" value="PJZ72563.1"/>
    <property type="molecule type" value="Genomic_DNA"/>
</dbReference>
<evidence type="ECO:0000256" key="7">
    <source>
        <dbReference type="ARBA" id="ARBA00023098"/>
    </source>
</evidence>
<feature type="short sequence motif" description="GXSXG" evidence="9">
    <location>
        <begin position="517"/>
        <end position="521"/>
    </location>
</feature>
<evidence type="ECO:0000256" key="2">
    <source>
        <dbReference type="ARBA" id="ARBA00006636"/>
    </source>
</evidence>
<dbReference type="Gene3D" id="3.40.1090.10">
    <property type="entry name" value="Cytosolic phospholipase A2 catalytic domain"/>
    <property type="match status" value="1"/>
</dbReference>
<dbReference type="EMBL" id="NPDY01000032">
    <property type="protein sequence ID" value="PJZ68145.1"/>
    <property type="molecule type" value="Genomic_DNA"/>
</dbReference>
<sequence>MSRKSGLKNGIEAGLPHWFSIVFRSNEDLFREWNEEEVRTFVSGFEVQRIPSGRVLVRTDRPSAKMFFLLEGICEEFVSKSKSETSFLTEIGPGSHFGEAGFFGWPEGGLGIRTKVQVRVASVSKLSWKRLSEKIPEALETFCSRLKSHRYFRMAAVRPDPKELFNFLSSLEILFHFDRKRVIELQNYMQWLYVPGGERLIHQGDPGNSLFIIVSGRFRFVIEDEKGERISEGEFGKGDIIGEMSLLTGEPRSASVYAVRSGQVIRISRDGFRKFISRSPDALFRITETIARRLTEKTRGGGETGRKVHTIALVPVTRNFPLKDFSNKLSNALKAFGSSLIATKEKFEKYHSYKASKKKEVLFDIPDILSWLNGLEREYDKVIFEVDHEDTLWVETCLRQADRILFLIEPGNPIEDTSHAWKVLRGSSLSETVRESIFYLENEFSNWSILEEYYKEFQGQRHFVRKNRSGEFERVARRMEGKAVGIALSGGGAKGFAHLGFLRSIQEQGIPVDLIGGTSAGSIMAGLFAMGFDFEEMLRLIREIWIRGKLTRDYSIPFISILTGGKYSRAIREFFGERKIETLWIPFLAVACNLTKSEPVVFEKGEIWKAIRASTSIPGIFPPFYDNGSLYVDGGLWDNLPGSALRTKGADILISVDLGAGAQPGKDIAYGSMVSSRFPGEGPSAIQLLMNGFLPMERRSQYPHIGEILMRSLLLSSRNNLKRTKESSDIFVEIPAREFSTFDWDDYLRLYELGYETSQKNVKEWARKIRDKIYGSGK</sequence>
<dbReference type="GO" id="GO:0004622">
    <property type="term" value="F:phosphatidylcholine lysophospholipase activity"/>
    <property type="evidence" value="ECO:0007669"/>
    <property type="project" value="UniProtKB-ARBA"/>
</dbReference>
<dbReference type="PROSITE" id="PS00888">
    <property type="entry name" value="CNMP_BINDING_1"/>
    <property type="match status" value="1"/>
</dbReference>
<evidence type="ECO:0000256" key="6">
    <source>
        <dbReference type="ARBA" id="ARBA00022989"/>
    </source>
</evidence>
<comment type="subcellular location">
    <subcellularLocation>
        <location evidence="1">Membrane</location>
    </subcellularLocation>
</comment>
<accession>A0A2M9ZKU4</accession>
<evidence type="ECO:0000256" key="1">
    <source>
        <dbReference type="ARBA" id="ARBA00004370"/>
    </source>
</evidence>
<name>A0A2M9ZKU4_9LEPT</name>
<dbReference type="GO" id="GO:0016020">
    <property type="term" value="C:membrane"/>
    <property type="evidence" value="ECO:0007669"/>
    <property type="project" value="UniProtKB-SubCell"/>
</dbReference>
<keyword evidence="14" id="KW-1185">Reference proteome</keyword>
<dbReference type="SUPFAM" id="SSF52151">
    <property type="entry name" value="FabD/lysophospholipase-like"/>
    <property type="match status" value="1"/>
</dbReference>
<dbReference type="PROSITE" id="PS00889">
    <property type="entry name" value="CNMP_BINDING_2"/>
    <property type="match status" value="1"/>
</dbReference>
<comment type="caution">
    <text evidence="13">The sequence shown here is derived from an EMBL/GenBank/DDBJ whole genome shotgun (WGS) entry which is preliminary data.</text>
</comment>
<comment type="similarity">
    <text evidence="2">Belongs to the NTE family.</text>
</comment>
<dbReference type="InterPro" id="IPR000595">
    <property type="entry name" value="cNMP-bd_dom"/>
</dbReference>
<feature type="active site" description="Nucleophile" evidence="9">
    <location>
        <position position="519"/>
    </location>
</feature>
<dbReference type="InterPro" id="IPR014710">
    <property type="entry name" value="RmlC-like_jellyroll"/>
</dbReference>
<dbReference type="SUPFAM" id="SSF51206">
    <property type="entry name" value="cAMP-binding domain-like"/>
    <property type="match status" value="2"/>
</dbReference>
<dbReference type="InterPro" id="IPR018488">
    <property type="entry name" value="cNMP-bd_CS"/>
</dbReference>
<evidence type="ECO:0000259" key="11">
    <source>
        <dbReference type="PROSITE" id="PS51635"/>
    </source>
</evidence>
<feature type="short sequence motif" description="DGA/G" evidence="9">
    <location>
        <begin position="633"/>
        <end position="635"/>
    </location>
</feature>
<dbReference type="CDD" id="cd00038">
    <property type="entry name" value="CAP_ED"/>
    <property type="match status" value="2"/>
</dbReference>
<evidence type="ECO:0000313" key="13">
    <source>
        <dbReference type="EMBL" id="PJZ72563.1"/>
    </source>
</evidence>
<dbReference type="GO" id="GO:0016042">
    <property type="term" value="P:lipid catabolic process"/>
    <property type="evidence" value="ECO:0007669"/>
    <property type="project" value="UniProtKB-UniRule"/>
</dbReference>
<dbReference type="Gene3D" id="2.60.120.10">
    <property type="entry name" value="Jelly Rolls"/>
    <property type="match status" value="2"/>
</dbReference>
<evidence type="ECO:0000313" key="15">
    <source>
        <dbReference type="Proteomes" id="UP000231990"/>
    </source>
</evidence>
<dbReference type="Proteomes" id="UP000231990">
    <property type="component" value="Unassembled WGS sequence"/>
</dbReference>
<keyword evidence="7 9" id="KW-0443">Lipid metabolism</keyword>
<evidence type="ECO:0000313" key="14">
    <source>
        <dbReference type="Proteomes" id="UP000231962"/>
    </source>
</evidence>
<dbReference type="AlphaFoldDB" id="A0A2M9ZKU4"/>
<dbReference type="CDD" id="cd07205">
    <property type="entry name" value="Pat_PNPLA6_PNPLA7_NTE1_like"/>
    <property type="match status" value="1"/>
</dbReference>
<evidence type="ECO:0000256" key="9">
    <source>
        <dbReference type="PROSITE-ProRule" id="PRU01161"/>
    </source>
</evidence>
<proteinExistence type="inferred from homology"/>
<dbReference type="Proteomes" id="UP000231962">
    <property type="component" value="Unassembled WGS sequence"/>
</dbReference>
<keyword evidence="4 9" id="KW-0378">Hydrolase</keyword>
<protein>
    <submittedName>
        <fullName evidence="13">Cyclic nucleotide-binding protein</fullName>
    </submittedName>
</protein>
<feature type="domain" description="PNPLA" evidence="11">
    <location>
        <begin position="486"/>
        <end position="646"/>
    </location>
</feature>
<dbReference type="Pfam" id="PF00027">
    <property type="entry name" value="cNMP_binding"/>
    <property type="match status" value="2"/>
</dbReference>
<dbReference type="PANTHER" id="PTHR14226">
    <property type="entry name" value="NEUROPATHY TARGET ESTERASE/SWISS CHEESE D.MELANOGASTER"/>
    <property type="match status" value="1"/>
</dbReference>
<reference evidence="14 15" key="1">
    <citation type="submission" date="2017-07" db="EMBL/GenBank/DDBJ databases">
        <title>Leptospira spp. isolated from tropical soils.</title>
        <authorList>
            <person name="Thibeaux R."/>
            <person name="Iraola G."/>
            <person name="Ferres I."/>
            <person name="Bierque E."/>
            <person name="Girault D."/>
            <person name="Soupe-Gilbert M.-E."/>
            <person name="Picardeau M."/>
            <person name="Goarant C."/>
        </authorList>
    </citation>
    <scope>NUCLEOTIDE SEQUENCE [LARGE SCALE GENOMIC DNA]</scope>
    <source>
        <strain evidence="13 15">FH1-B-B1</strain>
        <strain evidence="12 14">FH1-B-C1</strain>
    </source>
</reference>
<evidence type="ECO:0000256" key="5">
    <source>
        <dbReference type="ARBA" id="ARBA00022963"/>
    </source>
</evidence>